<dbReference type="SUPFAM" id="SSF57756">
    <property type="entry name" value="Retrovirus zinc finger-like domains"/>
    <property type="match status" value="1"/>
</dbReference>
<protein>
    <recommendedName>
        <fullName evidence="4">CCHC-type domain-containing protein</fullName>
    </recommendedName>
</protein>
<evidence type="ECO:0000256" key="1">
    <source>
        <dbReference type="PROSITE-ProRule" id="PRU00047"/>
    </source>
</evidence>
<dbReference type="Pfam" id="PF03732">
    <property type="entry name" value="Retrotrans_gag"/>
    <property type="match status" value="1"/>
</dbReference>
<keyword evidence="1" id="KW-0479">Metal-binding</keyword>
<organism evidence="5 6">
    <name type="scientific">Oryzias latipes</name>
    <name type="common">Japanese rice fish</name>
    <name type="synonym">Japanese killifish</name>
    <dbReference type="NCBI Taxonomy" id="8090"/>
    <lineage>
        <taxon>Eukaryota</taxon>
        <taxon>Metazoa</taxon>
        <taxon>Chordata</taxon>
        <taxon>Craniata</taxon>
        <taxon>Vertebrata</taxon>
        <taxon>Euteleostomi</taxon>
        <taxon>Actinopterygii</taxon>
        <taxon>Neopterygii</taxon>
        <taxon>Teleostei</taxon>
        <taxon>Neoteleostei</taxon>
        <taxon>Acanthomorphata</taxon>
        <taxon>Ovalentaria</taxon>
        <taxon>Atherinomorphae</taxon>
        <taxon>Beloniformes</taxon>
        <taxon>Adrianichthyidae</taxon>
        <taxon>Oryziinae</taxon>
        <taxon>Oryzias</taxon>
    </lineage>
</organism>
<evidence type="ECO:0000313" key="6">
    <source>
        <dbReference type="Proteomes" id="UP000265180"/>
    </source>
</evidence>
<reference evidence="5" key="4">
    <citation type="submission" date="2025-09" db="UniProtKB">
        <authorList>
            <consortium name="Ensembl"/>
        </authorList>
    </citation>
    <scope>IDENTIFICATION</scope>
    <source>
        <strain evidence="5">HNI</strain>
    </source>
</reference>
<dbReference type="PANTHER" id="PTHR15503:SF36">
    <property type="entry name" value="RETROTRANSPOSON GAG-LIKE PROTEIN 5"/>
    <property type="match status" value="1"/>
</dbReference>
<reference evidence="5" key="3">
    <citation type="submission" date="2025-08" db="UniProtKB">
        <authorList>
            <consortium name="Ensembl"/>
        </authorList>
    </citation>
    <scope>IDENTIFICATION</scope>
    <source>
        <strain evidence="5">HNI</strain>
    </source>
</reference>
<feature type="chain" id="PRO_5017937241" description="CCHC-type domain-containing protein" evidence="3">
    <location>
        <begin position="21"/>
        <end position="394"/>
    </location>
</feature>
<evidence type="ECO:0000313" key="5">
    <source>
        <dbReference type="Ensembl" id="ENSORLP00020019986.1"/>
    </source>
</evidence>
<keyword evidence="1" id="KW-0862">Zinc</keyword>
<dbReference type="InterPro" id="IPR032567">
    <property type="entry name" value="RTL1-rel"/>
</dbReference>
<sequence>MFHFTGSTTSLLLCLSWCRCQTPPPPSSALLLTHSCDPSPHQASALLKETQLQQSSPVQRTGPNPDPADPEGLRLAVNQQGIMLGRQADALTQMASAQQDLFRRLESMTQTLLELTGQQSSSAAPAPLPPSGNLTVSASASTPENYRLQPEPFHGDVEACGGFLLQCQLLFQQAPRFYHSDHSKITLIVNSLRGKALQWAQAFLAANPISHLPFERFIGEFRLVFDQPRKQEEATRRLLSLKQRNRSVSDHVIDFRILAVEAGWSDPALRGIFYQSLNDNIKDHLCSQPEASSFEELVSAALRSDTRLRERHHERNSLPRKQPSANLSPFTVHLAESPPLRPREPPVEPMQVGRSKLSAEERQKRRDEGLCFYCGNHGHQVSQCPLRLNSRTPR</sequence>
<feature type="region of interest" description="Disordered" evidence="2">
    <location>
        <begin position="306"/>
        <end position="362"/>
    </location>
</feature>
<evidence type="ECO:0000256" key="2">
    <source>
        <dbReference type="SAM" id="MobiDB-lite"/>
    </source>
</evidence>
<keyword evidence="1" id="KW-0863">Zinc-finger</keyword>
<reference evidence="5 6" key="2">
    <citation type="submission" date="2017-04" db="EMBL/GenBank/DDBJ databases">
        <title>CpG methylation of centromeres and impact of large insertions on vertebrate speciation.</title>
        <authorList>
            <person name="Ichikawa K."/>
            <person name="Yoshimura J."/>
            <person name="Morishita S."/>
        </authorList>
    </citation>
    <scope>NUCLEOTIDE SEQUENCE</scope>
    <source>
        <strain evidence="5 6">HNI</strain>
    </source>
</reference>
<keyword evidence="3" id="KW-0732">Signal</keyword>
<feature type="compositionally biased region" description="Basic and acidic residues" evidence="2">
    <location>
        <begin position="306"/>
        <end position="317"/>
    </location>
</feature>
<feature type="signal peptide" evidence="3">
    <location>
        <begin position="1"/>
        <end position="20"/>
    </location>
</feature>
<feature type="compositionally biased region" description="Polar residues" evidence="2">
    <location>
        <begin position="132"/>
        <end position="144"/>
    </location>
</feature>
<dbReference type="AlphaFoldDB" id="A0A3P9LH09"/>
<evidence type="ECO:0000256" key="3">
    <source>
        <dbReference type="SAM" id="SignalP"/>
    </source>
</evidence>
<proteinExistence type="predicted"/>
<accession>A0A3P9LH09</accession>
<dbReference type="GO" id="GO:0003676">
    <property type="term" value="F:nucleic acid binding"/>
    <property type="evidence" value="ECO:0007669"/>
    <property type="project" value="InterPro"/>
</dbReference>
<dbReference type="InterPro" id="IPR001878">
    <property type="entry name" value="Znf_CCHC"/>
</dbReference>
<feature type="region of interest" description="Disordered" evidence="2">
    <location>
        <begin position="52"/>
        <end position="72"/>
    </location>
</feature>
<evidence type="ECO:0000259" key="4">
    <source>
        <dbReference type="PROSITE" id="PS50158"/>
    </source>
</evidence>
<feature type="region of interest" description="Disordered" evidence="2">
    <location>
        <begin position="117"/>
        <end position="150"/>
    </location>
</feature>
<dbReference type="InterPro" id="IPR005162">
    <property type="entry name" value="Retrotrans_gag_dom"/>
</dbReference>
<dbReference type="Proteomes" id="UP000265180">
    <property type="component" value="Chromosome 10"/>
</dbReference>
<name>A0A3P9LH09_ORYLA</name>
<dbReference type="PANTHER" id="PTHR15503">
    <property type="entry name" value="LDOC1 RELATED"/>
    <property type="match status" value="1"/>
</dbReference>
<dbReference type="Pfam" id="PF00098">
    <property type="entry name" value="zf-CCHC"/>
    <property type="match status" value="1"/>
</dbReference>
<dbReference type="InterPro" id="IPR036875">
    <property type="entry name" value="Znf_CCHC_sf"/>
</dbReference>
<feature type="domain" description="CCHC-type" evidence="4">
    <location>
        <begin position="371"/>
        <end position="385"/>
    </location>
</feature>
<feature type="compositionally biased region" description="Polar residues" evidence="2">
    <location>
        <begin position="52"/>
        <end position="62"/>
    </location>
</feature>
<dbReference type="Ensembl" id="ENSORLT00020035410.1">
    <property type="protein sequence ID" value="ENSORLP00020019986.1"/>
    <property type="gene ID" value="ENSORLG00020020969.1"/>
</dbReference>
<reference key="1">
    <citation type="journal article" date="2007" name="Nature">
        <title>The medaka draft genome and insights into vertebrate genome evolution.</title>
        <authorList>
            <person name="Kasahara M."/>
            <person name="Naruse K."/>
            <person name="Sasaki S."/>
            <person name="Nakatani Y."/>
            <person name="Qu W."/>
            <person name="Ahsan B."/>
            <person name="Yamada T."/>
            <person name="Nagayasu Y."/>
            <person name="Doi K."/>
            <person name="Kasai Y."/>
            <person name="Jindo T."/>
            <person name="Kobayashi D."/>
            <person name="Shimada A."/>
            <person name="Toyoda A."/>
            <person name="Kuroki Y."/>
            <person name="Fujiyama A."/>
            <person name="Sasaki T."/>
            <person name="Shimizu A."/>
            <person name="Asakawa S."/>
            <person name="Shimizu N."/>
            <person name="Hashimoto S."/>
            <person name="Yang J."/>
            <person name="Lee Y."/>
            <person name="Matsushima K."/>
            <person name="Sugano S."/>
            <person name="Sakaizumi M."/>
            <person name="Narita T."/>
            <person name="Ohishi K."/>
            <person name="Haga S."/>
            <person name="Ohta F."/>
            <person name="Nomoto H."/>
            <person name="Nogata K."/>
            <person name="Morishita T."/>
            <person name="Endo T."/>
            <person name="Shin-I T."/>
            <person name="Takeda H."/>
            <person name="Morishita S."/>
            <person name="Kohara Y."/>
        </authorList>
    </citation>
    <scope>NUCLEOTIDE SEQUENCE [LARGE SCALE GENOMIC DNA]</scope>
    <source>
        <strain>Hd-rR</strain>
    </source>
</reference>
<dbReference type="GO" id="GO:0008270">
    <property type="term" value="F:zinc ion binding"/>
    <property type="evidence" value="ECO:0007669"/>
    <property type="project" value="UniProtKB-KW"/>
</dbReference>
<dbReference type="PROSITE" id="PS50158">
    <property type="entry name" value="ZF_CCHC"/>
    <property type="match status" value="1"/>
</dbReference>